<dbReference type="OrthoDB" id="478533at2759"/>
<reference evidence="1 2" key="1">
    <citation type="submission" date="2008-07" db="EMBL/GenBank/DDBJ databases">
        <authorList>
            <person name="El-Sayed N."/>
            <person name="Caler E."/>
            <person name="Inman J."/>
            <person name="Amedeo P."/>
            <person name="Hass B."/>
            <person name="Wortman J."/>
        </authorList>
    </citation>
    <scope>NUCLEOTIDE SEQUENCE [LARGE SCALE GENOMIC DNA]</scope>
    <source>
        <strain evidence="2">ATCC 50983 / TXsc</strain>
    </source>
</reference>
<dbReference type="AlphaFoldDB" id="C5KKR8"/>
<keyword evidence="2" id="KW-1185">Reference proteome</keyword>
<organism evidence="2">
    <name type="scientific">Perkinsus marinus (strain ATCC 50983 / TXsc)</name>
    <dbReference type="NCBI Taxonomy" id="423536"/>
    <lineage>
        <taxon>Eukaryota</taxon>
        <taxon>Sar</taxon>
        <taxon>Alveolata</taxon>
        <taxon>Perkinsozoa</taxon>
        <taxon>Perkinsea</taxon>
        <taxon>Perkinsida</taxon>
        <taxon>Perkinsidae</taxon>
        <taxon>Perkinsus</taxon>
    </lineage>
</organism>
<gene>
    <name evidence="1" type="ORF">Pmar_PMAR027085</name>
</gene>
<sequence length="77" mass="8415">IPLLASPNYDSSYLGYSNAIYDFGADPRGNGSFFLAEGEAYYFFSQTRAIEKVALAKKYGLHGIGLDGSDSMMMDDL</sequence>
<accession>C5KKR8</accession>
<dbReference type="EMBL" id="GG673711">
    <property type="protein sequence ID" value="EER14926.1"/>
    <property type="molecule type" value="Genomic_DNA"/>
</dbReference>
<dbReference type="Proteomes" id="UP000007800">
    <property type="component" value="Unassembled WGS sequence"/>
</dbReference>
<name>C5KKR8_PERM5</name>
<feature type="non-terminal residue" evidence="1">
    <location>
        <position position="77"/>
    </location>
</feature>
<dbReference type="GeneID" id="9061813"/>
<dbReference type="InParanoid" id="C5KKR8"/>
<evidence type="ECO:0000313" key="1">
    <source>
        <dbReference type="EMBL" id="EER14926.1"/>
    </source>
</evidence>
<evidence type="ECO:0000313" key="2">
    <source>
        <dbReference type="Proteomes" id="UP000007800"/>
    </source>
</evidence>
<protein>
    <submittedName>
        <fullName evidence="1">Uncharacterized protein</fullName>
    </submittedName>
</protein>
<dbReference type="RefSeq" id="XP_002783130.1">
    <property type="nucleotide sequence ID" value="XM_002783084.1"/>
</dbReference>
<proteinExistence type="predicted"/>
<feature type="non-terminal residue" evidence="1">
    <location>
        <position position="1"/>
    </location>
</feature>